<keyword evidence="3" id="KW-1185">Reference proteome</keyword>
<dbReference type="Proteomes" id="UP001250858">
    <property type="component" value="Chromosome"/>
</dbReference>
<proteinExistence type="predicted"/>
<dbReference type="CDD" id="cd00093">
    <property type="entry name" value="HTH_XRE"/>
    <property type="match status" value="1"/>
</dbReference>
<feature type="domain" description="HTH cro/C1-type" evidence="1">
    <location>
        <begin position="87"/>
        <end position="142"/>
    </location>
</feature>
<dbReference type="PROSITE" id="PS50943">
    <property type="entry name" value="HTH_CROC1"/>
    <property type="match status" value="2"/>
</dbReference>
<evidence type="ECO:0000313" key="3">
    <source>
        <dbReference type="Proteomes" id="UP001250858"/>
    </source>
</evidence>
<evidence type="ECO:0000259" key="1">
    <source>
        <dbReference type="PROSITE" id="PS50943"/>
    </source>
</evidence>
<reference evidence="2 3" key="1">
    <citation type="submission" date="2023-09" db="EMBL/GenBank/DDBJ databases">
        <title>Complete genome of Streptomyces roseicoloratus T14.</title>
        <authorList>
            <person name="Bashizi T."/>
            <person name="Kim M.-J."/>
            <person name="Lee G."/>
            <person name="Tagele S.B."/>
            <person name="Shin J.-H."/>
        </authorList>
    </citation>
    <scope>NUCLEOTIDE SEQUENCE [LARGE SCALE GENOMIC DNA]</scope>
    <source>
        <strain evidence="2 3">T14</strain>
    </source>
</reference>
<dbReference type="Gene3D" id="1.10.260.40">
    <property type="entry name" value="lambda repressor-like DNA-binding domains"/>
    <property type="match status" value="2"/>
</dbReference>
<organism evidence="2 3">
    <name type="scientific">Streptomyces roseicoloratus</name>
    <dbReference type="NCBI Taxonomy" id="2508722"/>
    <lineage>
        <taxon>Bacteria</taxon>
        <taxon>Bacillati</taxon>
        <taxon>Actinomycetota</taxon>
        <taxon>Actinomycetes</taxon>
        <taxon>Kitasatosporales</taxon>
        <taxon>Streptomycetaceae</taxon>
        <taxon>Streptomyces</taxon>
    </lineage>
</organism>
<evidence type="ECO:0000313" key="2">
    <source>
        <dbReference type="EMBL" id="WMX48360.1"/>
    </source>
</evidence>
<dbReference type="InterPro" id="IPR001387">
    <property type="entry name" value="Cro/C1-type_HTH"/>
</dbReference>
<dbReference type="InterPro" id="IPR010982">
    <property type="entry name" value="Lambda_DNA-bd_dom_sf"/>
</dbReference>
<gene>
    <name evidence="2" type="ORF">RGF97_31120</name>
</gene>
<dbReference type="RefSeq" id="WP_128979286.1">
    <property type="nucleotide sequence ID" value="NZ_CP133762.1"/>
</dbReference>
<dbReference type="SUPFAM" id="SSF47413">
    <property type="entry name" value="lambda repressor-like DNA-binding domains"/>
    <property type="match status" value="2"/>
</dbReference>
<feature type="domain" description="HTH cro/C1-type" evidence="1">
    <location>
        <begin position="53"/>
        <end position="79"/>
    </location>
</feature>
<protein>
    <submittedName>
        <fullName evidence="2">Helix-turn-helix transcriptional regulator</fullName>
    </submittedName>
</protein>
<accession>A0ABY9S5U8</accession>
<dbReference type="SMART" id="SM00530">
    <property type="entry name" value="HTH_XRE"/>
    <property type="match status" value="2"/>
</dbReference>
<dbReference type="EMBL" id="CP133762">
    <property type="protein sequence ID" value="WMX48360.1"/>
    <property type="molecule type" value="Genomic_DNA"/>
</dbReference>
<sequence>MPHPPHAHHPPRPPFSPAHARAARLRIGLSPEQTAAAMAQLGLHRPPAAVLAWEQGTRAPSEPELFALASALWCPVAELMALSPRSLREHRLARQFTADRLAERIGMDPTVYARTERDHRWSGTNRQTLLLAEALGMEPDELLRVIRRAGDLDALLRQAVEGRWKQHTAALARVVDAPERTVARALRTLHQEHARFHESYLGHVVARSDDARLREIATERAAWLRDLTRRFLALVTQDTP</sequence>
<name>A0ABY9S5U8_9ACTN</name>